<comment type="caution">
    <text evidence="2">The sequence shown here is derived from an EMBL/GenBank/DDBJ whole genome shotgun (WGS) entry which is preliminary data.</text>
</comment>
<feature type="compositionally biased region" description="Basic and acidic residues" evidence="1">
    <location>
        <begin position="327"/>
        <end position="336"/>
    </location>
</feature>
<feature type="compositionally biased region" description="Basic and acidic residues" evidence="1">
    <location>
        <begin position="384"/>
        <end position="396"/>
    </location>
</feature>
<reference evidence="2 3" key="1">
    <citation type="submission" date="2024-09" db="EMBL/GenBank/DDBJ databases">
        <authorList>
            <person name="Sun Q."/>
            <person name="Mori K."/>
        </authorList>
    </citation>
    <scope>NUCLEOTIDE SEQUENCE [LARGE SCALE GENOMIC DNA]</scope>
    <source>
        <strain evidence="2 3">CCM 7765</strain>
    </source>
</reference>
<accession>A0ABV6HIY6</accession>
<evidence type="ECO:0000313" key="2">
    <source>
        <dbReference type="EMBL" id="MFC0318858.1"/>
    </source>
</evidence>
<dbReference type="EMBL" id="JBHLWO010000002">
    <property type="protein sequence ID" value="MFC0318858.1"/>
    <property type="molecule type" value="Genomic_DNA"/>
</dbReference>
<protein>
    <submittedName>
        <fullName evidence="2">DUF6600 domain-containing protein</fullName>
    </submittedName>
</protein>
<feature type="compositionally biased region" description="Low complexity" evidence="1">
    <location>
        <begin position="349"/>
        <end position="358"/>
    </location>
</feature>
<gene>
    <name evidence="2" type="ORF">ACFFI0_11085</name>
</gene>
<feature type="compositionally biased region" description="Polar residues" evidence="1">
    <location>
        <begin position="276"/>
        <end position="291"/>
    </location>
</feature>
<sequence>MKTLNNIRILLFSLSFIFIVGFGKKVNAQPGITVSFQQFYDELSPYGEWIDDPDYGYIWVPNVDPDFQPYATNGRWVMTDYGNTWVSNYDWGWAPFHYGRWNYNRRFGWCWVPGYEWGPAWVSWRSGGGYYGWAPLGPGVSIGININIPSSYWIFVPQRYILSTSIHRYYAPRRTVVNVYNRTTIINNTYVYNNHRYYSGPRRSDIQRITRSSVPVHRISNASRPGSGRITGRSLEIYRPNVSRSNQARPARITSADNIRSSANRSNDRKTDNFRGGSTTRPSSRNGNIANRASGRIERSPYINGNEKTERPNRSSVGPSRNPSSETRIRENRSRIQEAPNNIERPGRVRSSAGSARSNGDNAPGVRRSERQQHTRPSGPSRMPRNEQPRIQRSEQPRSNAPSRSERPSRGQDRPERISRNIRG</sequence>
<dbReference type="Proteomes" id="UP001589774">
    <property type="component" value="Unassembled WGS sequence"/>
</dbReference>
<evidence type="ECO:0000256" key="1">
    <source>
        <dbReference type="SAM" id="MobiDB-lite"/>
    </source>
</evidence>
<feature type="compositionally biased region" description="Polar residues" evidence="1">
    <location>
        <begin position="255"/>
        <end position="265"/>
    </location>
</feature>
<feature type="region of interest" description="Disordered" evidence="1">
    <location>
        <begin position="208"/>
        <end position="424"/>
    </location>
</feature>
<keyword evidence="3" id="KW-1185">Reference proteome</keyword>
<evidence type="ECO:0000313" key="3">
    <source>
        <dbReference type="Proteomes" id="UP001589774"/>
    </source>
</evidence>
<feature type="compositionally biased region" description="Basic and acidic residues" evidence="1">
    <location>
        <begin position="404"/>
        <end position="424"/>
    </location>
</feature>
<organism evidence="2 3">
    <name type="scientific">Olivibacter oleidegradans</name>
    <dbReference type="NCBI Taxonomy" id="760123"/>
    <lineage>
        <taxon>Bacteria</taxon>
        <taxon>Pseudomonadati</taxon>
        <taxon>Bacteroidota</taxon>
        <taxon>Sphingobacteriia</taxon>
        <taxon>Sphingobacteriales</taxon>
        <taxon>Sphingobacteriaceae</taxon>
        <taxon>Olivibacter</taxon>
    </lineage>
</organism>
<dbReference type="InterPro" id="IPR046535">
    <property type="entry name" value="DUF6600"/>
</dbReference>
<dbReference type="Pfam" id="PF20245">
    <property type="entry name" value="DUF6600"/>
    <property type="match status" value="1"/>
</dbReference>
<dbReference type="RefSeq" id="WP_130857366.1">
    <property type="nucleotide sequence ID" value="NZ_JBHLWO010000002.1"/>
</dbReference>
<feature type="compositionally biased region" description="Polar residues" evidence="1">
    <location>
        <begin position="314"/>
        <end position="326"/>
    </location>
</feature>
<proteinExistence type="predicted"/>
<name>A0ABV6HIY6_9SPHI</name>